<proteinExistence type="predicted"/>
<reference evidence="1" key="1">
    <citation type="journal article" date="2014" name="Front. Microbiol.">
        <title>High frequency of phylogenetically diverse reductive dehalogenase-homologous genes in deep subseafloor sedimentary metagenomes.</title>
        <authorList>
            <person name="Kawai M."/>
            <person name="Futagami T."/>
            <person name="Toyoda A."/>
            <person name="Takaki Y."/>
            <person name="Nishi S."/>
            <person name="Hori S."/>
            <person name="Arai W."/>
            <person name="Tsubouchi T."/>
            <person name="Morono Y."/>
            <person name="Uchiyama I."/>
            <person name="Ito T."/>
            <person name="Fujiyama A."/>
            <person name="Inagaki F."/>
            <person name="Takami H."/>
        </authorList>
    </citation>
    <scope>NUCLEOTIDE SEQUENCE</scope>
    <source>
        <strain evidence="1">Expedition CK06-06</strain>
    </source>
</reference>
<dbReference type="AlphaFoldDB" id="X1IFZ1"/>
<evidence type="ECO:0000313" key="1">
    <source>
        <dbReference type="EMBL" id="GAH56458.1"/>
    </source>
</evidence>
<name>X1IFZ1_9ZZZZ</name>
<dbReference type="EMBL" id="BARU01021079">
    <property type="protein sequence ID" value="GAH56458.1"/>
    <property type="molecule type" value="Genomic_DNA"/>
</dbReference>
<protein>
    <submittedName>
        <fullName evidence="1">Uncharacterized protein</fullName>
    </submittedName>
</protein>
<sequence length="66" mass="7747">MRAVEINYNPEIQIDNEKHEIWERVVNKYHLMSIGSDNGSCKLLIPQDLNLERLVEELRPIEILSS</sequence>
<comment type="caution">
    <text evidence="1">The sequence shown here is derived from an EMBL/GenBank/DDBJ whole genome shotgun (WGS) entry which is preliminary data.</text>
</comment>
<accession>X1IFZ1</accession>
<gene>
    <name evidence="1" type="ORF">S03H2_34529</name>
</gene>
<organism evidence="1">
    <name type="scientific">marine sediment metagenome</name>
    <dbReference type="NCBI Taxonomy" id="412755"/>
    <lineage>
        <taxon>unclassified sequences</taxon>
        <taxon>metagenomes</taxon>
        <taxon>ecological metagenomes</taxon>
    </lineage>
</organism>